<evidence type="ECO:0000256" key="7">
    <source>
        <dbReference type="ARBA" id="ARBA00023125"/>
    </source>
</evidence>
<dbReference type="CDD" id="cd21372">
    <property type="entry name" value="cwf21_CWC21-like"/>
    <property type="match status" value="1"/>
</dbReference>
<evidence type="ECO:0000256" key="5">
    <source>
        <dbReference type="ARBA" id="ARBA00022728"/>
    </source>
</evidence>
<dbReference type="GO" id="GO:0005681">
    <property type="term" value="C:spliceosomal complex"/>
    <property type="evidence" value="ECO:0007669"/>
    <property type="project" value="UniProtKB-KW"/>
</dbReference>
<protein>
    <recommendedName>
        <fullName evidence="3">Pre-mRNA-splicing factor CWC21</fullName>
    </recommendedName>
</protein>
<keyword evidence="4" id="KW-0507">mRNA processing</keyword>
<dbReference type="InParanoid" id="G8YEH5"/>
<dbReference type="STRING" id="559304.G8YEH5"/>
<dbReference type="PROSITE" id="PS51152">
    <property type="entry name" value="NFYA_HAP2_2"/>
    <property type="match status" value="1"/>
</dbReference>
<dbReference type="OMA" id="YHTIHRR"/>
<feature type="compositionally biased region" description="Polar residues" evidence="11">
    <location>
        <begin position="11"/>
        <end position="20"/>
    </location>
</feature>
<evidence type="ECO:0000256" key="2">
    <source>
        <dbReference type="ARBA" id="ARBA00005954"/>
    </source>
</evidence>
<dbReference type="FunCoup" id="G8YEH5">
    <property type="interactions" value="96"/>
</dbReference>
<comment type="similarity">
    <text evidence="2">Belongs to the CWC21 family.</text>
</comment>
<evidence type="ECO:0000256" key="6">
    <source>
        <dbReference type="ARBA" id="ARBA00023015"/>
    </source>
</evidence>
<proteinExistence type="inferred from homology"/>
<comment type="subcellular location">
    <subcellularLocation>
        <location evidence="1">Nucleus</location>
    </subcellularLocation>
</comment>
<keyword evidence="9" id="KW-0508">mRNA splicing</keyword>
<dbReference type="AlphaFoldDB" id="G8YEH5"/>
<dbReference type="GO" id="GO:0006397">
    <property type="term" value="P:mRNA processing"/>
    <property type="evidence" value="ECO:0007669"/>
    <property type="project" value="UniProtKB-KW"/>
</dbReference>
<name>G8YEH5_PICSO</name>
<keyword evidence="10" id="KW-0539">Nucleus</keyword>
<dbReference type="GO" id="GO:0003677">
    <property type="term" value="F:DNA binding"/>
    <property type="evidence" value="ECO:0007669"/>
    <property type="project" value="UniProtKB-KW"/>
</dbReference>
<evidence type="ECO:0000313" key="14">
    <source>
        <dbReference type="Proteomes" id="UP000005222"/>
    </source>
</evidence>
<feature type="domain" description="CWF21" evidence="12">
    <location>
        <begin position="69"/>
        <end position="113"/>
    </location>
</feature>
<evidence type="ECO:0000256" key="8">
    <source>
        <dbReference type="ARBA" id="ARBA00023163"/>
    </source>
</evidence>
<dbReference type="InterPro" id="IPR001289">
    <property type="entry name" value="NFYA"/>
</dbReference>
<reference evidence="13 14" key="1">
    <citation type="journal article" date="2012" name="G3 (Bethesda)">
        <title>Pichia sorbitophila, an interspecies yeast hybrid reveals early steps of genome resolution following polyploidization.</title>
        <authorList>
            <person name="Leh Louis V."/>
            <person name="Despons L."/>
            <person name="Friedrich A."/>
            <person name="Martin T."/>
            <person name="Durrens P."/>
            <person name="Casaregola S."/>
            <person name="Neuveglise C."/>
            <person name="Fairhead C."/>
            <person name="Marck C."/>
            <person name="Cruz J.A."/>
            <person name="Straub M.L."/>
            <person name="Kugler V."/>
            <person name="Sacerdot C."/>
            <person name="Uzunov Z."/>
            <person name="Thierry A."/>
            <person name="Weiss S."/>
            <person name="Bleykasten C."/>
            <person name="De Montigny J."/>
            <person name="Jacques N."/>
            <person name="Jung P."/>
            <person name="Lemaire M."/>
            <person name="Mallet S."/>
            <person name="Morel G."/>
            <person name="Richard G.F."/>
            <person name="Sarkar A."/>
            <person name="Savel G."/>
            <person name="Schacherer J."/>
            <person name="Seret M.L."/>
            <person name="Talla E."/>
            <person name="Samson G."/>
            <person name="Jubin C."/>
            <person name="Poulain J."/>
            <person name="Vacherie B."/>
            <person name="Barbe V."/>
            <person name="Pelletier E."/>
            <person name="Sherman D.J."/>
            <person name="Westhof E."/>
            <person name="Weissenbach J."/>
            <person name="Baret P.V."/>
            <person name="Wincker P."/>
            <person name="Gaillardin C."/>
            <person name="Dujon B."/>
            <person name="Souciet J.L."/>
        </authorList>
    </citation>
    <scope>NUCLEOTIDE SEQUENCE [LARGE SCALE GENOMIC DNA]</scope>
    <source>
        <strain evidence="14">ATCC MYA-4447 / BCRC 22081 / CBS 7064 / NBRC 10061 / NRRL Y-12695</strain>
    </source>
</reference>
<evidence type="ECO:0000256" key="10">
    <source>
        <dbReference type="ARBA" id="ARBA00023242"/>
    </source>
</evidence>
<evidence type="ECO:0000256" key="4">
    <source>
        <dbReference type="ARBA" id="ARBA00022664"/>
    </source>
</evidence>
<gene>
    <name evidence="13" type="primary">Piso0_002234</name>
    <name evidence="13" type="ORF">GNLVRS01_PISO0I05794g</name>
</gene>
<keyword evidence="14" id="KW-1185">Reference proteome</keyword>
<organism evidence="13 14">
    <name type="scientific">Pichia sorbitophila (strain ATCC MYA-4447 / BCRC 22081 / CBS 7064 / NBRC 10061 / NRRL Y-12695)</name>
    <name type="common">Hybrid yeast</name>
    <dbReference type="NCBI Taxonomy" id="559304"/>
    <lineage>
        <taxon>Eukaryota</taxon>
        <taxon>Fungi</taxon>
        <taxon>Dikarya</taxon>
        <taxon>Ascomycota</taxon>
        <taxon>Saccharomycotina</taxon>
        <taxon>Pichiomycetes</taxon>
        <taxon>Debaryomycetaceae</taxon>
        <taxon>Millerozyma</taxon>
    </lineage>
</organism>
<evidence type="ECO:0000256" key="1">
    <source>
        <dbReference type="ARBA" id="ARBA00004123"/>
    </source>
</evidence>
<dbReference type="InterPro" id="IPR013170">
    <property type="entry name" value="mRNA_splic_Cwf21_dom"/>
</dbReference>
<dbReference type="InterPro" id="IPR051372">
    <property type="entry name" value="CWC21"/>
</dbReference>
<feature type="region of interest" description="Disordered" evidence="11">
    <location>
        <begin position="127"/>
        <end position="168"/>
    </location>
</feature>
<sequence length="168" mass="19652">MSENRIGLQTPRGTGTSGHVQRNAAKDNNAGRGHKSLHFKKRKFTREQKKKYEETKARRVMNGVDTQITLHQARREIEVKCEELRQHLSSRVHEDEVNKQVNELRERLLAEQKKNTVESSTGEISYDAADINILPRANDKQSTKGYDSQYIPRYPNDDQYHTIHRRRE</sequence>
<dbReference type="eggNOG" id="KOG1869">
    <property type="taxonomic scope" value="Eukaryota"/>
</dbReference>
<dbReference type="EMBL" id="FO082051">
    <property type="protein sequence ID" value="CCE81574.1"/>
    <property type="molecule type" value="Genomic_DNA"/>
</dbReference>
<evidence type="ECO:0000256" key="3">
    <source>
        <dbReference type="ARBA" id="ARBA00020641"/>
    </source>
</evidence>
<dbReference type="Pfam" id="PF08312">
    <property type="entry name" value="cwf21"/>
    <property type="match status" value="1"/>
</dbReference>
<evidence type="ECO:0000313" key="13">
    <source>
        <dbReference type="EMBL" id="CCE81574.1"/>
    </source>
</evidence>
<evidence type="ECO:0000259" key="12">
    <source>
        <dbReference type="SMART" id="SM01115"/>
    </source>
</evidence>
<dbReference type="GO" id="GO:0003700">
    <property type="term" value="F:DNA-binding transcription factor activity"/>
    <property type="evidence" value="ECO:0007669"/>
    <property type="project" value="InterPro"/>
</dbReference>
<dbReference type="PANTHER" id="PTHR36562:SF5">
    <property type="entry name" value="SERINE_ARGININE REPETITIVE MATRIX 2"/>
    <property type="match status" value="1"/>
</dbReference>
<keyword evidence="5" id="KW-0747">Spliceosome</keyword>
<dbReference type="PANTHER" id="PTHR36562">
    <property type="entry name" value="SERINE/ARGININE REPETITIVE MATRIX 2"/>
    <property type="match status" value="1"/>
</dbReference>
<dbReference type="SMART" id="SM01115">
    <property type="entry name" value="cwf21"/>
    <property type="match status" value="1"/>
</dbReference>
<keyword evidence="8" id="KW-0804">Transcription</keyword>
<evidence type="ECO:0000256" key="11">
    <source>
        <dbReference type="SAM" id="MobiDB-lite"/>
    </source>
</evidence>
<keyword evidence="6" id="KW-0805">Transcription regulation</keyword>
<feature type="compositionally biased region" description="Basic residues" evidence="11">
    <location>
        <begin position="32"/>
        <end position="44"/>
    </location>
</feature>
<dbReference type="Proteomes" id="UP000005222">
    <property type="component" value="Chromosome I"/>
</dbReference>
<evidence type="ECO:0000256" key="9">
    <source>
        <dbReference type="ARBA" id="ARBA00023187"/>
    </source>
</evidence>
<accession>G8YEH5</accession>
<feature type="region of interest" description="Disordered" evidence="11">
    <location>
        <begin position="1"/>
        <end position="54"/>
    </location>
</feature>
<dbReference type="HOGENOM" id="CLU_1579106_0_0_1"/>
<keyword evidence="7" id="KW-0238">DNA-binding</keyword>
<feature type="compositionally biased region" description="Basic and acidic residues" evidence="11">
    <location>
        <begin position="45"/>
        <end position="54"/>
    </location>
</feature>
<dbReference type="GO" id="GO:0008380">
    <property type="term" value="P:RNA splicing"/>
    <property type="evidence" value="ECO:0007669"/>
    <property type="project" value="UniProtKB-KW"/>
</dbReference>
<dbReference type="OrthoDB" id="10267305at2759"/>